<dbReference type="Proteomes" id="UP000572268">
    <property type="component" value="Unassembled WGS sequence"/>
</dbReference>
<accession>A0A7J6L2S2</accession>
<gene>
    <name evidence="2" type="ORF">FOL46_008369</name>
    <name evidence="1" type="ORF">FOZ61_009208</name>
</gene>
<protein>
    <submittedName>
        <fullName evidence="1">Uncharacterized protein</fullName>
    </submittedName>
</protein>
<reference evidence="3 4" key="1">
    <citation type="submission" date="2020-04" db="EMBL/GenBank/DDBJ databases">
        <title>Perkinsus olseni comparative genomics.</title>
        <authorList>
            <person name="Bogema D.R."/>
        </authorList>
    </citation>
    <scope>NUCLEOTIDE SEQUENCE [LARGE SCALE GENOMIC DNA]</scope>
    <source>
        <strain evidence="1">ATCC PRA-179</strain>
        <strain evidence="2">ATCC PRA-31</strain>
    </source>
</reference>
<name>A0A7J6L2S2_PEROL</name>
<dbReference type="AlphaFoldDB" id="A0A7J6L2S2"/>
<dbReference type="EMBL" id="JABANN010000661">
    <property type="protein sequence ID" value="KAF4655167.1"/>
    <property type="molecule type" value="Genomic_DNA"/>
</dbReference>
<evidence type="ECO:0000313" key="2">
    <source>
        <dbReference type="EMBL" id="KAF4655167.1"/>
    </source>
</evidence>
<comment type="caution">
    <text evidence="1">The sequence shown here is derived from an EMBL/GenBank/DDBJ whole genome shotgun (WGS) entry which is preliminary data.</text>
</comment>
<proteinExistence type="predicted"/>
<evidence type="ECO:0000313" key="3">
    <source>
        <dbReference type="Proteomes" id="UP000570595"/>
    </source>
</evidence>
<evidence type="ECO:0000313" key="1">
    <source>
        <dbReference type="EMBL" id="KAF4653071.1"/>
    </source>
</evidence>
<organism evidence="1 3">
    <name type="scientific">Perkinsus olseni</name>
    <name type="common">Perkinsus atlanticus</name>
    <dbReference type="NCBI Taxonomy" id="32597"/>
    <lineage>
        <taxon>Eukaryota</taxon>
        <taxon>Sar</taxon>
        <taxon>Alveolata</taxon>
        <taxon>Perkinsozoa</taxon>
        <taxon>Perkinsea</taxon>
        <taxon>Perkinsida</taxon>
        <taxon>Perkinsidae</taxon>
        <taxon>Perkinsus</taxon>
    </lineage>
</organism>
<dbReference type="InterPro" id="IPR036322">
    <property type="entry name" value="WD40_repeat_dom_sf"/>
</dbReference>
<feature type="non-terminal residue" evidence="1">
    <location>
        <position position="1"/>
    </location>
</feature>
<evidence type="ECO:0000313" key="4">
    <source>
        <dbReference type="Proteomes" id="UP000572268"/>
    </source>
</evidence>
<sequence length="509" mass="53900">MSENYPSIAAQTRSLPELMLRKVGRRRRRARDQPEEESAVAPMAASIDGEWVAVACSGIGRPNVIALFEGRKAFTKKPVRWLELKSPSPIIDLCFTRAHSSEGSAFHRARLVSATEKAVSVWDVQTGFLLFEATRCPLASPSVAAVTNSCTVVLWQRGGRGVSEWNVGGDGVFSTTPCSLERPCSREVVLCAAGGGSADCSLGLCLATDRHLVAWRAGCPLLLDNSTTAELIGQCEQLVIYHDGVAALLGFGKACLWSGSADESVVPVELDRGPVERLFAHGRTVYGFTETGSVMTVEAAGCGIIDRRLPENTGGVLPVHDEGYVVELSSHSVLYYDTLGGGFGVEIELGIPSSCGDCGSVGCWVLGKAGQTVWKILVISADKAIARRMNTRDGSDVVLSGIDHQTITFMTGLSDRPGLVAGGSAEGAVMLWDLSSGFFTGEPVFFVPSSPSGEVVDIRRCSVMAAFSREGISPAEPLVIATVEDTGAARVLVADLDPHGGLDGLREIL</sequence>
<dbReference type="EMBL" id="JABAHT010000658">
    <property type="protein sequence ID" value="KAF4653071.1"/>
    <property type="molecule type" value="Genomic_DNA"/>
</dbReference>
<dbReference type="Proteomes" id="UP000570595">
    <property type="component" value="Unassembled WGS sequence"/>
</dbReference>
<dbReference type="SUPFAM" id="SSF50978">
    <property type="entry name" value="WD40 repeat-like"/>
    <property type="match status" value="1"/>
</dbReference>